<dbReference type="PANTHER" id="PTHR32309:SF13">
    <property type="entry name" value="FERRIC ENTEROBACTIN TRANSPORT PROTEIN FEPE"/>
    <property type="match status" value="1"/>
</dbReference>
<feature type="transmembrane region" description="Helical" evidence="7">
    <location>
        <begin position="336"/>
        <end position="355"/>
    </location>
</feature>
<evidence type="ECO:0000256" key="7">
    <source>
        <dbReference type="SAM" id="Phobius"/>
    </source>
</evidence>
<organism evidence="9 10">
    <name type="scientific">Aquirufa ecclesiirivi</name>
    <dbReference type="NCBI Taxonomy" id="2715124"/>
    <lineage>
        <taxon>Bacteria</taxon>
        <taxon>Pseudomonadati</taxon>
        <taxon>Bacteroidota</taxon>
        <taxon>Cytophagia</taxon>
        <taxon>Cytophagales</taxon>
        <taxon>Flectobacillaceae</taxon>
        <taxon>Aquirufa</taxon>
    </lineage>
</organism>
<protein>
    <recommendedName>
        <fullName evidence="8">Polysaccharide chain length determinant N-terminal domain-containing protein</fullName>
    </recommendedName>
</protein>
<feature type="coiled-coil region" evidence="6">
    <location>
        <begin position="235"/>
        <end position="262"/>
    </location>
</feature>
<keyword evidence="4 7" id="KW-1133">Transmembrane helix</keyword>
<reference evidence="9 10" key="1">
    <citation type="submission" date="2020-03" db="EMBL/GenBank/DDBJ databases">
        <authorList>
            <person name="Pitt A."/>
            <person name="Hahn M.W."/>
        </authorList>
    </citation>
    <scope>NUCLEOTIDE SEQUENCE [LARGE SCALE GENOMIC DNA]</scope>
    <source>
        <strain evidence="9 10">5A-MARBSE</strain>
    </source>
</reference>
<gene>
    <name evidence="9" type="ORF">G9H61_09085</name>
</gene>
<dbReference type="RefSeq" id="WP_269010281.1">
    <property type="nucleotide sequence ID" value="NZ_JAANOH010000003.1"/>
</dbReference>
<comment type="caution">
    <text evidence="9">The sequence shown here is derived from an EMBL/GenBank/DDBJ whole genome shotgun (WGS) entry which is preliminary data.</text>
</comment>
<keyword evidence="5 7" id="KW-0472">Membrane</keyword>
<evidence type="ECO:0000256" key="3">
    <source>
        <dbReference type="ARBA" id="ARBA00022692"/>
    </source>
</evidence>
<keyword evidence="2" id="KW-1003">Cell membrane</keyword>
<name>A0ABT4JH53_9BACT</name>
<dbReference type="EMBL" id="JAANOH010000003">
    <property type="protein sequence ID" value="MCZ2475599.1"/>
    <property type="molecule type" value="Genomic_DNA"/>
</dbReference>
<evidence type="ECO:0000256" key="2">
    <source>
        <dbReference type="ARBA" id="ARBA00022475"/>
    </source>
</evidence>
<evidence type="ECO:0000256" key="6">
    <source>
        <dbReference type="SAM" id="Coils"/>
    </source>
</evidence>
<dbReference type="InterPro" id="IPR003856">
    <property type="entry name" value="LPS_length_determ_N"/>
</dbReference>
<sequence length="365" mass="40888">MNKEKKQDSLVGNEEEISINLAEIFQAIKSHFILIVAISVTFAALGVIYSLTIPNEYLCTVKLLPEVDSKSAGGNLGGLKSLAGLAGVDIGSGSGVDVVRPEIYPSVLQSTPFLKEVLKSKVYVQKRSKWISVYDYLITSPEQAPIQLFGNKKEEFKKEENPTVLPKEGLSPELIKLNKKELAGIINLKNRISAETDKKNGMVTISVKLTDPVAAATLASFTQNYLTKYVTNYRTEKARKELKFLQDRHEESRKTYDDALSRLSTYKDQHRNTFLQVAKDQEKKLQYEVDLAFNIYSSISTQMADAAVKIQRETPVFKVLEPVQIALQKSEPKRSLISIGFLFFGLFISLIVVFLKTVNLKKLLS</sequence>
<accession>A0ABT4JH53</accession>
<feature type="transmembrane region" description="Helical" evidence="7">
    <location>
        <begin position="32"/>
        <end position="51"/>
    </location>
</feature>
<dbReference type="PANTHER" id="PTHR32309">
    <property type="entry name" value="TYROSINE-PROTEIN KINASE"/>
    <property type="match status" value="1"/>
</dbReference>
<keyword evidence="3 7" id="KW-0812">Transmembrane</keyword>
<dbReference type="Pfam" id="PF02706">
    <property type="entry name" value="Wzz"/>
    <property type="match status" value="1"/>
</dbReference>
<evidence type="ECO:0000256" key="4">
    <source>
        <dbReference type="ARBA" id="ARBA00022989"/>
    </source>
</evidence>
<proteinExistence type="predicted"/>
<comment type="subcellular location">
    <subcellularLocation>
        <location evidence="1">Cell membrane</location>
        <topology evidence="1">Multi-pass membrane protein</topology>
    </subcellularLocation>
</comment>
<dbReference type="InterPro" id="IPR050445">
    <property type="entry name" value="Bact_polysacc_biosynth/exp"/>
</dbReference>
<dbReference type="Proteomes" id="UP001321186">
    <property type="component" value="Unassembled WGS sequence"/>
</dbReference>
<feature type="domain" description="Polysaccharide chain length determinant N-terminal" evidence="8">
    <location>
        <begin position="18"/>
        <end position="119"/>
    </location>
</feature>
<keyword evidence="10" id="KW-1185">Reference proteome</keyword>
<evidence type="ECO:0000256" key="1">
    <source>
        <dbReference type="ARBA" id="ARBA00004651"/>
    </source>
</evidence>
<evidence type="ECO:0000313" key="9">
    <source>
        <dbReference type="EMBL" id="MCZ2475599.1"/>
    </source>
</evidence>
<keyword evidence="6" id="KW-0175">Coiled coil</keyword>
<evidence type="ECO:0000259" key="8">
    <source>
        <dbReference type="Pfam" id="PF02706"/>
    </source>
</evidence>
<evidence type="ECO:0000313" key="10">
    <source>
        <dbReference type="Proteomes" id="UP001321186"/>
    </source>
</evidence>
<evidence type="ECO:0000256" key="5">
    <source>
        <dbReference type="ARBA" id="ARBA00023136"/>
    </source>
</evidence>